<accession>A0A1H8ZYC7</accession>
<dbReference type="Gene3D" id="3.30.750.24">
    <property type="entry name" value="STAS domain"/>
    <property type="match status" value="1"/>
</dbReference>
<dbReference type="CDD" id="cd07043">
    <property type="entry name" value="STAS_anti-anti-sigma_factors"/>
    <property type="match status" value="1"/>
</dbReference>
<sequence length="112" mass="12309">MIKTDLHEDGILILTLTENRLDAANTPQFRELVIEQLKNGLSRIVLNMHTVQFVDSSGLGGLVSILKRIGPMGDLVLVGLAPNVLKTFTLTRMDRVFSIAPDVDAALKQLQD</sequence>
<name>A0A1H8ZYC7_9GAMM</name>
<evidence type="ECO:0000313" key="5">
    <source>
        <dbReference type="Proteomes" id="UP000199267"/>
    </source>
</evidence>
<dbReference type="InterPro" id="IPR002645">
    <property type="entry name" value="STAS_dom"/>
</dbReference>
<dbReference type="EMBL" id="FOFJ01000002">
    <property type="protein sequence ID" value="SEP69257.1"/>
    <property type="molecule type" value="Genomic_DNA"/>
</dbReference>
<dbReference type="PANTHER" id="PTHR33495">
    <property type="entry name" value="ANTI-SIGMA FACTOR ANTAGONIST TM_1081-RELATED-RELATED"/>
    <property type="match status" value="1"/>
</dbReference>
<dbReference type="PANTHER" id="PTHR33495:SF2">
    <property type="entry name" value="ANTI-SIGMA FACTOR ANTAGONIST TM_1081-RELATED"/>
    <property type="match status" value="1"/>
</dbReference>
<dbReference type="RefSeq" id="WP_090619002.1">
    <property type="nucleotide sequence ID" value="NZ_FOFJ01000002.1"/>
</dbReference>
<feature type="domain" description="STAS" evidence="3">
    <location>
        <begin position="21"/>
        <end position="110"/>
    </location>
</feature>
<dbReference type="AlphaFoldDB" id="A0A1H8ZYC7"/>
<organism evidence="4 5">
    <name type="scientific">Azotobacter beijerinckii</name>
    <dbReference type="NCBI Taxonomy" id="170623"/>
    <lineage>
        <taxon>Bacteria</taxon>
        <taxon>Pseudomonadati</taxon>
        <taxon>Pseudomonadota</taxon>
        <taxon>Gammaproteobacteria</taxon>
        <taxon>Pseudomonadales</taxon>
        <taxon>Pseudomonadaceae</taxon>
        <taxon>Azotobacter</taxon>
    </lineage>
</organism>
<comment type="similarity">
    <text evidence="1 2">Belongs to the anti-sigma-factor antagonist family.</text>
</comment>
<gene>
    <name evidence="4" type="ORF">SAMN04244573_00298</name>
</gene>
<dbReference type="PROSITE" id="PS50801">
    <property type="entry name" value="STAS"/>
    <property type="match status" value="1"/>
</dbReference>
<dbReference type="GO" id="GO:0043856">
    <property type="term" value="F:anti-sigma factor antagonist activity"/>
    <property type="evidence" value="ECO:0007669"/>
    <property type="project" value="InterPro"/>
</dbReference>
<reference evidence="4 5" key="1">
    <citation type="submission" date="2016-10" db="EMBL/GenBank/DDBJ databases">
        <authorList>
            <person name="de Groot N.N."/>
        </authorList>
    </citation>
    <scope>NUCLEOTIDE SEQUENCE [LARGE SCALE GENOMIC DNA]</scope>
    <source>
        <strain evidence="4 5">DSM 378</strain>
    </source>
</reference>
<protein>
    <recommendedName>
        <fullName evidence="2">Anti-sigma factor antagonist</fullName>
    </recommendedName>
</protein>
<evidence type="ECO:0000256" key="2">
    <source>
        <dbReference type="RuleBase" id="RU003749"/>
    </source>
</evidence>
<dbReference type="InterPro" id="IPR003658">
    <property type="entry name" value="Anti-sigma_ant"/>
</dbReference>
<evidence type="ECO:0000259" key="3">
    <source>
        <dbReference type="PROSITE" id="PS50801"/>
    </source>
</evidence>
<dbReference type="InterPro" id="IPR036513">
    <property type="entry name" value="STAS_dom_sf"/>
</dbReference>
<dbReference type="NCBIfam" id="TIGR00377">
    <property type="entry name" value="ant_ant_sig"/>
    <property type="match status" value="1"/>
</dbReference>
<proteinExistence type="inferred from homology"/>
<dbReference type="Proteomes" id="UP000199267">
    <property type="component" value="Unassembled WGS sequence"/>
</dbReference>
<evidence type="ECO:0000256" key="1">
    <source>
        <dbReference type="ARBA" id="ARBA00009013"/>
    </source>
</evidence>
<evidence type="ECO:0000313" key="4">
    <source>
        <dbReference type="EMBL" id="SEP69257.1"/>
    </source>
</evidence>
<dbReference type="Pfam" id="PF01740">
    <property type="entry name" value="STAS"/>
    <property type="match status" value="1"/>
</dbReference>
<dbReference type="SUPFAM" id="SSF52091">
    <property type="entry name" value="SpoIIaa-like"/>
    <property type="match status" value="1"/>
</dbReference>